<dbReference type="OrthoDB" id="626167at2759"/>
<feature type="region of interest" description="Disordered" evidence="4">
    <location>
        <begin position="232"/>
        <end position="251"/>
    </location>
</feature>
<dbReference type="Gene3D" id="1.25.40.10">
    <property type="entry name" value="Tetratricopeptide repeat domain"/>
    <property type="match status" value="1"/>
</dbReference>
<keyword evidence="2 3" id="KW-0408">Iron</keyword>
<evidence type="ECO:0000313" key="7">
    <source>
        <dbReference type="Proteomes" id="UP000051952"/>
    </source>
</evidence>
<dbReference type="Proteomes" id="UP000051952">
    <property type="component" value="Unassembled WGS sequence"/>
</dbReference>
<keyword evidence="3" id="KW-0349">Heme</keyword>
<dbReference type="GO" id="GO:0046872">
    <property type="term" value="F:metal ion binding"/>
    <property type="evidence" value="ECO:0007669"/>
    <property type="project" value="UniProtKB-KW"/>
</dbReference>
<keyword evidence="7" id="KW-1185">Reference proteome</keyword>
<evidence type="ECO:0000256" key="2">
    <source>
        <dbReference type="ARBA" id="ARBA00023004"/>
    </source>
</evidence>
<dbReference type="VEuPathDB" id="TriTrypDB:BSAL_88135"/>
<proteinExistence type="predicted"/>
<dbReference type="EMBL" id="CYKH01001107">
    <property type="protein sequence ID" value="CUI14422.1"/>
    <property type="molecule type" value="Genomic_DNA"/>
</dbReference>
<evidence type="ECO:0000256" key="4">
    <source>
        <dbReference type="SAM" id="MobiDB-lite"/>
    </source>
</evidence>
<evidence type="ECO:0000259" key="5">
    <source>
        <dbReference type="PROSITE" id="PS51007"/>
    </source>
</evidence>
<protein>
    <recommendedName>
        <fullName evidence="5">Cytochrome c domain-containing protein</fullName>
    </recommendedName>
</protein>
<reference evidence="7" key="1">
    <citation type="submission" date="2015-09" db="EMBL/GenBank/DDBJ databases">
        <authorList>
            <consortium name="Pathogen Informatics"/>
        </authorList>
    </citation>
    <scope>NUCLEOTIDE SEQUENCE [LARGE SCALE GENOMIC DNA]</scope>
    <source>
        <strain evidence="7">Lake Konstanz</strain>
    </source>
</reference>
<dbReference type="PROSITE" id="PS51007">
    <property type="entry name" value="CYTC"/>
    <property type="match status" value="1"/>
</dbReference>
<dbReference type="InterPro" id="IPR009056">
    <property type="entry name" value="Cyt_c-like_dom"/>
</dbReference>
<organism evidence="6 7">
    <name type="scientific">Bodo saltans</name>
    <name type="common">Flagellated protozoan</name>
    <dbReference type="NCBI Taxonomy" id="75058"/>
    <lineage>
        <taxon>Eukaryota</taxon>
        <taxon>Discoba</taxon>
        <taxon>Euglenozoa</taxon>
        <taxon>Kinetoplastea</taxon>
        <taxon>Metakinetoplastina</taxon>
        <taxon>Eubodonida</taxon>
        <taxon>Bodonidae</taxon>
        <taxon>Bodo</taxon>
    </lineage>
</organism>
<name>A0A0S4KHK7_BODSA</name>
<dbReference type="SUPFAM" id="SSF48452">
    <property type="entry name" value="TPR-like"/>
    <property type="match status" value="1"/>
</dbReference>
<dbReference type="GO" id="GO:0009055">
    <property type="term" value="F:electron transfer activity"/>
    <property type="evidence" value="ECO:0007669"/>
    <property type="project" value="InterPro"/>
</dbReference>
<feature type="domain" description="Cytochrome c" evidence="5">
    <location>
        <begin position="151"/>
        <end position="274"/>
    </location>
</feature>
<feature type="region of interest" description="Disordered" evidence="4">
    <location>
        <begin position="1"/>
        <end position="25"/>
    </location>
</feature>
<feature type="compositionally biased region" description="Polar residues" evidence="4">
    <location>
        <begin position="8"/>
        <end position="21"/>
    </location>
</feature>
<evidence type="ECO:0000256" key="3">
    <source>
        <dbReference type="PROSITE-ProRule" id="PRU00433"/>
    </source>
</evidence>
<feature type="compositionally biased region" description="Low complexity" evidence="4">
    <location>
        <begin position="290"/>
        <end position="299"/>
    </location>
</feature>
<evidence type="ECO:0000256" key="1">
    <source>
        <dbReference type="ARBA" id="ARBA00022723"/>
    </source>
</evidence>
<accession>A0A0S4KHK7</accession>
<sequence>MDAHSDFNESVATSPPTSLAPQSDDEFTTALVRHAAKRLGFEVDDPLYLPSSPQQHARGGGGGPLAVLSHRRLPEILRQLDIRQKALGPNHESLVDLHMQAAKHFEQAGELSKSEHHFTAALDVLETCVGKSSETLLPVLTSLAHFYASRGRFFDAQTMFARAAAVCEACHTGRMAAENPVQSTQPQRLRNALLQWKDRKSTDAVAVELRAGAAAVQAASRRGNVVDADAQTVEEPPQPHVPTLDSSSWQRLQSPSLTTADDMRRLLTVVRQEQPQYQYSSISVQHRTSPSRSSASVAAARSAADVRQLLDELRKAKNA</sequence>
<keyword evidence="1 3" id="KW-0479">Metal-binding</keyword>
<feature type="region of interest" description="Disordered" evidence="4">
    <location>
        <begin position="280"/>
        <end position="299"/>
    </location>
</feature>
<dbReference type="AlphaFoldDB" id="A0A0S4KHK7"/>
<dbReference type="GO" id="GO:0020037">
    <property type="term" value="F:heme binding"/>
    <property type="evidence" value="ECO:0007669"/>
    <property type="project" value="InterPro"/>
</dbReference>
<gene>
    <name evidence="6" type="ORF">BSAL_88135</name>
</gene>
<evidence type="ECO:0000313" key="6">
    <source>
        <dbReference type="EMBL" id="CUI14422.1"/>
    </source>
</evidence>
<dbReference type="InterPro" id="IPR011990">
    <property type="entry name" value="TPR-like_helical_dom_sf"/>
</dbReference>